<organism evidence="1 2">
    <name type="scientific">Immersiella caudata</name>
    <dbReference type="NCBI Taxonomy" id="314043"/>
    <lineage>
        <taxon>Eukaryota</taxon>
        <taxon>Fungi</taxon>
        <taxon>Dikarya</taxon>
        <taxon>Ascomycota</taxon>
        <taxon>Pezizomycotina</taxon>
        <taxon>Sordariomycetes</taxon>
        <taxon>Sordariomycetidae</taxon>
        <taxon>Sordariales</taxon>
        <taxon>Lasiosphaeriaceae</taxon>
        <taxon>Immersiella</taxon>
    </lineage>
</organism>
<evidence type="ECO:0000313" key="1">
    <source>
        <dbReference type="EMBL" id="KAK0620735.1"/>
    </source>
</evidence>
<evidence type="ECO:0000313" key="2">
    <source>
        <dbReference type="Proteomes" id="UP001175000"/>
    </source>
</evidence>
<sequence length="113" mass="12574">MPTGIWPMSPALKVVSDSHSARETRNKNEIRVRRLTIEGSLYRRKPSGLYCVALISVCGCLALRFVHVNKVLVIWSCGVLAIYIKGRNIPVRGHRGGFEEVEAASRSGFPIRP</sequence>
<accession>A0AA40C0T1</accession>
<dbReference type="Proteomes" id="UP001175000">
    <property type="component" value="Unassembled WGS sequence"/>
</dbReference>
<gene>
    <name evidence="1" type="ORF">B0T14DRAFT_522030</name>
</gene>
<comment type="caution">
    <text evidence="1">The sequence shown here is derived from an EMBL/GenBank/DDBJ whole genome shotgun (WGS) entry which is preliminary data.</text>
</comment>
<proteinExistence type="predicted"/>
<dbReference type="AlphaFoldDB" id="A0AA40C0T1"/>
<reference evidence="1" key="1">
    <citation type="submission" date="2023-06" db="EMBL/GenBank/DDBJ databases">
        <title>Genome-scale phylogeny and comparative genomics of the fungal order Sordariales.</title>
        <authorList>
            <consortium name="Lawrence Berkeley National Laboratory"/>
            <person name="Hensen N."/>
            <person name="Bonometti L."/>
            <person name="Westerberg I."/>
            <person name="Brannstrom I.O."/>
            <person name="Guillou S."/>
            <person name="Cros-Aarteil S."/>
            <person name="Calhoun S."/>
            <person name="Haridas S."/>
            <person name="Kuo A."/>
            <person name="Mondo S."/>
            <person name="Pangilinan J."/>
            <person name="Riley R."/>
            <person name="Labutti K."/>
            <person name="Andreopoulos B."/>
            <person name="Lipzen A."/>
            <person name="Chen C."/>
            <person name="Yanf M."/>
            <person name="Daum C."/>
            <person name="Ng V."/>
            <person name="Clum A."/>
            <person name="Steindorff A."/>
            <person name="Ohm R."/>
            <person name="Martin F."/>
            <person name="Silar P."/>
            <person name="Natvig D."/>
            <person name="Lalanne C."/>
            <person name="Gautier V."/>
            <person name="Ament-Velasquez S.L."/>
            <person name="Kruys A."/>
            <person name="Hutchinson M.I."/>
            <person name="Powell A.J."/>
            <person name="Barry K."/>
            <person name="Miller A.N."/>
            <person name="Grigoriev I.V."/>
            <person name="Debuchy R."/>
            <person name="Gladieux P."/>
            <person name="Thoren M.H."/>
            <person name="Johannesson H."/>
        </authorList>
    </citation>
    <scope>NUCLEOTIDE SEQUENCE</scope>
    <source>
        <strain evidence="1">CBS 606.72</strain>
    </source>
</reference>
<name>A0AA40C0T1_9PEZI</name>
<dbReference type="EMBL" id="JAULSU010000004">
    <property type="protein sequence ID" value="KAK0620735.1"/>
    <property type="molecule type" value="Genomic_DNA"/>
</dbReference>
<keyword evidence="2" id="KW-1185">Reference proteome</keyword>
<protein>
    <submittedName>
        <fullName evidence="1">Uncharacterized protein</fullName>
    </submittedName>
</protein>